<organism evidence="3 4">
    <name type="scientific">Luteibacter sahnii</name>
    <dbReference type="NCBI Taxonomy" id="3021977"/>
    <lineage>
        <taxon>Bacteria</taxon>
        <taxon>Pseudomonadati</taxon>
        <taxon>Pseudomonadota</taxon>
        <taxon>Gammaproteobacteria</taxon>
        <taxon>Lysobacterales</taxon>
        <taxon>Rhodanobacteraceae</taxon>
        <taxon>Luteibacter</taxon>
    </lineage>
</organism>
<keyword evidence="1" id="KW-1133">Transmembrane helix</keyword>
<keyword evidence="4" id="KW-1185">Reference proteome</keyword>
<evidence type="ECO:0000256" key="1">
    <source>
        <dbReference type="SAM" id="Phobius"/>
    </source>
</evidence>
<sequence>MQTFATRMSATARWVGLTTILVCLGVILFLSARVNDVAAMPIGGLLLVVLALAYALSPLRYEVQGHALIVRRQVGRTTFDLRGATVVQDDEAFRGLVRLFGNGGFFAFHGWYWSRRLGSVRVYARNRERGVVVRLANGKPVLLGPDEPDRLVAALRAAAAA</sequence>
<dbReference type="RefSeq" id="WP_320549251.1">
    <property type="nucleotide sequence ID" value="NZ_JAQLOK010000001.1"/>
</dbReference>
<dbReference type="InterPro" id="IPR027783">
    <property type="entry name" value="Bacterial_PH-related"/>
</dbReference>
<feature type="transmembrane region" description="Helical" evidence="1">
    <location>
        <begin position="12"/>
        <end position="32"/>
    </location>
</feature>
<evidence type="ECO:0000259" key="2">
    <source>
        <dbReference type="Pfam" id="PF10882"/>
    </source>
</evidence>
<reference evidence="3 4" key="1">
    <citation type="journal article" date="2024" name="Curr. Microbiol.">
        <title>Luteibacter sahnii sp. nov., A Novel Yellow-Colored Xanthomonadin Pigment Producing Probiotic Bacterium from Healthy Rice Seed Microbiome.</title>
        <authorList>
            <person name="Jaiswal G."/>
            <person name="Rana R."/>
            <person name="Nayak P.K."/>
            <person name="Chouhan R."/>
            <person name="Gandhi S.G."/>
            <person name="Patel H.K."/>
            <person name="Patil P.B."/>
        </authorList>
    </citation>
    <scope>NUCLEOTIDE SEQUENCE [LARGE SCALE GENOMIC DNA]</scope>
    <source>
        <strain evidence="3 4">PPL201</strain>
    </source>
</reference>
<evidence type="ECO:0000313" key="3">
    <source>
        <dbReference type="EMBL" id="MDF4024744.1"/>
    </source>
</evidence>
<keyword evidence="1" id="KW-0812">Transmembrane</keyword>
<dbReference type="Proteomes" id="UP001528850">
    <property type="component" value="Unassembled WGS sequence"/>
</dbReference>
<evidence type="ECO:0000313" key="4">
    <source>
        <dbReference type="Proteomes" id="UP001528850"/>
    </source>
</evidence>
<accession>A0ABT6B9J4</accession>
<feature type="transmembrane region" description="Helical" evidence="1">
    <location>
        <begin position="38"/>
        <end position="56"/>
    </location>
</feature>
<feature type="domain" description="Bacterial Pleckstrin homology" evidence="2">
    <location>
        <begin position="60"/>
        <end position="157"/>
    </location>
</feature>
<dbReference type="Pfam" id="PF10882">
    <property type="entry name" value="bPH_5"/>
    <property type="match status" value="1"/>
</dbReference>
<gene>
    <name evidence="3" type="ORF">P3W24_07200</name>
</gene>
<comment type="caution">
    <text evidence="3">The sequence shown here is derived from an EMBL/GenBank/DDBJ whole genome shotgun (WGS) entry which is preliminary data.</text>
</comment>
<dbReference type="EMBL" id="JARJJS010000002">
    <property type="protein sequence ID" value="MDF4024744.1"/>
    <property type="molecule type" value="Genomic_DNA"/>
</dbReference>
<keyword evidence="1" id="KW-0472">Membrane</keyword>
<proteinExistence type="predicted"/>
<protein>
    <submittedName>
        <fullName evidence="3">PH domain-containing protein</fullName>
    </submittedName>
</protein>
<name>A0ABT6B9J4_9GAMM</name>